<keyword evidence="3" id="KW-1185">Reference proteome</keyword>
<dbReference type="InterPro" id="IPR053206">
    <property type="entry name" value="Dimeric_xanthone_biosynth"/>
</dbReference>
<evidence type="ECO:0000259" key="1">
    <source>
        <dbReference type="Pfam" id="PF01814"/>
    </source>
</evidence>
<reference evidence="3" key="1">
    <citation type="journal article" date="2019" name="Int. J. Syst. Evol. Microbiol.">
        <title>The Global Catalogue of Microorganisms (GCM) 10K type strain sequencing project: providing services to taxonomists for standard genome sequencing and annotation.</title>
        <authorList>
            <consortium name="The Broad Institute Genomics Platform"/>
            <consortium name="The Broad Institute Genome Sequencing Center for Infectious Disease"/>
            <person name="Wu L."/>
            <person name="Ma J."/>
        </authorList>
    </citation>
    <scope>NUCLEOTIDE SEQUENCE [LARGE SCALE GENOMIC DNA]</scope>
    <source>
        <strain evidence="3">JCM 17388</strain>
    </source>
</reference>
<dbReference type="Gene3D" id="1.20.120.520">
    <property type="entry name" value="nmb1532 protein domain like"/>
    <property type="match status" value="1"/>
</dbReference>
<proteinExistence type="predicted"/>
<evidence type="ECO:0000313" key="2">
    <source>
        <dbReference type="EMBL" id="GAA4182339.1"/>
    </source>
</evidence>
<dbReference type="InterPro" id="IPR012312">
    <property type="entry name" value="Hemerythrin-like"/>
</dbReference>
<feature type="domain" description="Hemerythrin-like" evidence="1">
    <location>
        <begin position="13"/>
        <end position="145"/>
    </location>
</feature>
<dbReference type="CDD" id="cd12108">
    <property type="entry name" value="Hr-like"/>
    <property type="match status" value="1"/>
</dbReference>
<evidence type="ECO:0000313" key="3">
    <source>
        <dbReference type="Proteomes" id="UP001501251"/>
    </source>
</evidence>
<gene>
    <name evidence="2" type="ORF">GCM10022252_08130</name>
</gene>
<organism evidence="2 3">
    <name type="scientific">Streptosporangium oxazolinicum</name>
    <dbReference type="NCBI Taxonomy" id="909287"/>
    <lineage>
        <taxon>Bacteria</taxon>
        <taxon>Bacillati</taxon>
        <taxon>Actinomycetota</taxon>
        <taxon>Actinomycetes</taxon>
        <taxon>Streptosporangiales</taxon>
        <taxon>Streptosporangiaceae</taxon>
        <taxon>Streptosporangium</taxon>
    </lineage>
</organism>
<protein>
    <recommendedName>
        <fullName evidence="1">Hemerythrin-like domain-containing protein</fullName>
    </recommendedName>
</protein>
<accession>A0ABP8ADX2</accession>
<sequence length="223" mass="25562">MLTMNATDRPYTHEMVIVHRVFRRESGLMPRFVRAVPEGDTARAAEIAEHYLDYAEGLHHHHAAEDELVWPLLLSRVRLETDMVVRMEDQHQRIDETLTRIAGILPEWRLTAAKGTGEKLAIAMEEHRAALIEHLDDEERHVLALIAEHMSVPEWEAVGARAVEQIAKEKLLLSMGAILEEATPEERRFFLGKLPAVARLLWRTVGRRQYAKRVRSLRGPLPA</sequence>
<dbReference type="Proteomes" id="UP001501251">
    <property type="component" value="Unassembled WGS sequence"/>
</dbReference>
<dbReference type="PANTHER" id="PTHR38048">
    <property type="entry name" value="EXPRESSED PROTEIN"/>
    <property type="match status" value="1"/>
</dbReference>
<dbReference type="Pfam" id="PF01814">
    <property type="entry name" value="Hemerythrin"/>
    <property type="match status" value="1"/>
</dbReference>
<name>A0ABP8ADX2_9ACTN</name>
<comment type="caution">
    <text evidence="2">The sequence shown here is derived from an EMBL/GenBank/DDBJ whole genome shotgun (WGS) entry which is preliminary data.</text>
</comment>
<dbReference type="EMBL" id="BAABAQ010000001">
    <property type="protein sequence ID" value="GAA4182339.1"/>
    <property type="molecule type" value="Genomic_DNA"/>
</dbReference>
<dbReference type="PANTHER" id="PTHR38048:SF2">
    <property type="entry name" value="HEMERYTHRIN-LIKE DOMAIN-CONTAINING PROTEIN"/>
    <property type="match status" value="1"/>
</dbReference>